<keyword evidence="6" id="KW-0804">Transcription</keyword>
<dbReference type="SUPFAM" id="SSF53155">
    <property type="entry name" value="Methylated DNA-protein cysteine methyltransferase domain"/>
    <property type="match status" value="1"/>
</dbReference>
<dbReference type="SMART" id="SM00342">
    <property type="entry name" value="HTH_ARAC"/>
    <property type="match status" value="1"/>
</dbReference>
<dbReference type="SUPFAM" id="SSF46767">
    <property type="entry name" value="Methylated DNA-protein cysteine methyltransferase, C-terminal domain"/>
    <property type="match status" value="1"/>
</dbReference>
<dbReference type="SUPFAM" id="SSF46689">
    <property type="entry name" value="Homeodomain-like"/>
    <property type="match status" value="1"/>
</dbReference>
<evidence type="ECO:0000256" key="4">
    <source>
        <dbReference type="ARBA" id="ARBA00022763"/>
    </source>
</evidence>
<comment type="catalytic activity">
    <reaction evidence="1">
        <text>a 4-O-methyl-thymidine in DNA + L-cysteinyl-[protein] = a thymidine in DNA + S-methyl-L-cysteinyl-[protein]</text>
        <dbReference type="Rhea" id="RHEA:53428"/>
        <dbReference type="Rhea" id="RHEA-COMP:10131"/>
        <dbReference type="Rhea" id="RHEA-COMP:10132"/>
        <dbReference type="Rhea" id="RHEA-COMP:13555"/>
        <dbReference type="Rhea" id="RHEA-COMP:13556"/>
        <dbReference type="ChEBI" id="CHEBI:29950"/>
        <dbReference type="ChEBI" id="CHEBI:82612"/>
        <dbReference type="ChEBI" id="CHEBI:137386"/>
        <dbReference type="ChEBI" id="CHEBI:137387"/>
        <dbReference type="EC" id="2.1.1.63"/>
    </reaction>
</comment>
<dbReference type="InterPro" id="IPR036388">
    <property type="entry name" value="WH-like_DNA-bd_sf"/>
</dbReference>
<dbReference type="Pfam" id="PF01035">
    <property type="entry name" value="DNA_binding_1"/>
    <property type="match status" value="1"/>
</dbReference>
<dbReference type="GO" id="GO:0003908">
    <property type="term" value="F:methylated-DNA-[protein]-cysteine S-methyltransferase activity"/>
    <property type="evidence" value="ECO:0007669"/>
    <property type="project" value="UniProtKB-EC"/>
</dbReference>
<evidence type="ECO:0000256" key="8">
    <source>
        <dbReference type="ARBA" id="ARBA00049348"/>
    </source>
</evidence>
<comment type="catalytic activity">
    <reaction evidence="8">
        <text>a 6-O-methyl-2'-deoxyguanosine in DNA + L-cysteinyl-[protein] = S-methyl-L-cysteinyl-[protein] + a 2'-deoxyguanosine in DNA</text>
        <dbReference type="Rhea" id="RHEA:24000"/>
        <dbReference type="Rhea" id="RHEA-COMP:10131"/>
        <dbReference type="Rhea" id="RHEA-COMP:10132"/>
        <dbReference type="Rhea" id="RHEA-COMP:11367"/>
        <dbReference type="Rhea" id="RHEA-COMP:11368"/>
        <dbReference type="ChEBI" id="CHEBI:29950"/>
        <dbReference type="ChEBI" id="CHEBI:82612"/>
        <dbReference type="ChEBI" id="CHEBI:85445"/>
        <dbReference type="ChEBI" id="CHEBI:85448"/>
        <dbReference type="EC" id="2.1.1.63"/>
    </reaction>
</comment>
<accession>A0A1H7F2U7</accession>
<dbReference type="Pfam" id="PF12833">
    <property type="entry name" value="HTH_18"/>
    <property type="match status" value="1"/>
</dbReference>
<keyword evidence="3 10" id="KW-0808">Transferase</keyword>
<keyword evidence="2 10" id="KW-0489">Methyltransferase</keyword>
<dbReference type="Gene3D" id="1.10.10.10">
    <property type="entry name" value="Winged helix-like DNA-binding domain superfamily/Winged helix DNA-binding domain"/>
    <property type="match status" value="1"/>
</dbReference>
<dbReference type="InterPro" id="IPR036217">
    <property type="entry name" value="MethylDNA_cys_MeTrfase_DNAb"/>
</dbReference>
<dbReference type="NCBIfam" id="TIGR00589">
    <property type="entry name" value="ogt"/>
    <property type="match status" value="1"/>
</dbReference>
<evidence type="ECO:0000313" key="10">
    <source>
        <dbReference type="EMBL" id="SEK20476.1"/>
    </source>
</evidence>
<proteinExistence type="predicted"/>
<dbReference type="GO" id="GO:0043565">
    <property type="term" value="F:sequence-specific DNA binding"/>
    <property type="evidence" value="ECO:0007669"/>
    <property type="project" value="InterPro"/>
</dbReference>
<dbReference type="GO" id="GO:0006281">
    <property type="term" value="P:DNA repair"/>
    <property type="evidence" value="ECO:0007669"/>
    <property type="project" value="UniProtKB-KW"/>
</dbReference>
<dbReference type="STRING" id="1429083.GCA_001885685_00528"/>
<evidence type="ECO:0000256" key="5">
    <source>
        <dbReference type="ARBA" id="ARBA00023015"/>
    </source>
</evidence>
<name>A0A1H7F2U7_9GAMM</name>
<dbReference type="PROSITE" id="PS00374">
    <property type="entry name" value="MGMT"/>
    <property type="match status" value="1"/>
</dbReference>
<reference evidence="10 11" key="1">
    <citation type="submission" date="2016-10" db="EMBL/GenBank/DDBJ databases">
        <authorList>
            <person name="de Groot N.N."/>
        </authorList>
    </citation>
    <scope>NUCLEOTIDE SEQUENCE [LARGE SCALE GENOMIC DNA]</scope>
    <source>
        <strain evidence="10 11">JCM 19513</strain>
    </source>
</reference>
<dbReference type="GO" id="GO:0003700">
    <property type="term" value="F:DNA-binding transcription factor activity"/>
    <property type="evidence" value="ECO:0007669"/>
    <property type="project" value="InterPro"/>
</dbReference>
<dbReference type="PANTHER" id="PTHR10815:SF13">
    <property type="entry name" value="METHYLATED-DNA--PROTEIN-CYSTEINE METHYLTRANSFERASE"/>
    <property type="match status" value="1"/>
</dbReference>
<dbReference type="Proteomes" id="UP000185766">
    <property type="component" value="Unassembled WGS sequence"/>
</dbReference>
<dbReference type="Gene3D" id="1.10.10.60">
    <property type="entry name" value="Homeodomain-like"/>
    <property type="match status" value="1"/>
</dbReference>
<dbReference type="EMBL" id="FOAS01000001">
    <property type="protein sequence ID" value="SEK20476.1"/>
    <property type="molecule type" value="Genomic_DNA"/>
</dbReference>
<keyword evidence="4" id="KW-0227">DNA damage</keyword>
<organism evidence="10 11">
    <name type="scientific">Atopomonas hussainii</name>
    <dbReference type="NCBI Taxonomy" id="1429083"/>
    <lineage>
        <taxon>Bacteria</taxon>
        <taxon>Pseudomonadati</taxon>
        <taxon>Pseudomonadota</taxon>
        <taxon>Gammaproteobacteria</taxon>
        <taxon>Pseudomonadales</taxon>
        <taxon>Pseudomonadaceae</taxon>
        <taxon>Atopomonas</taxon>
    </lineage>
</organism>
<dbReference type="CDD" id="cd06445">
    <property type="entry name" value="ATase"/>
    <property type="match status" value="1"/>
</dbReference>
<feature type="domain" description="HTH araC/xylS-type" evidence="9">
    <location>
        <begin position="15"/>
        <end position="112"/>
    </location>
</feature>
<sequence length="287" mass="30918">MNDAALSAEHYAQMAAAIRYLRAQQAQQPSLAEVAAQVGLSEFHFQRLFSRWVGVSPKRFLQFLTKERAKASLKASQSLLEASFSAGLSGPGRLHDLLVTCEAMSPGEIKAQGAGLTIGFGAACSPFGAVLLAWTARGLCHLAFFDDDGALAQAELQRLWPQAQMCAEQGAAQAYAMRIFAPAGHRQPLNLLLRGSNFQLQVWQALLATQPGQVLGYAQLASLAGKPKAARAVGSALAANTLGFLIPCHRVIRETGEVGQFRWGSERKELMQGWEAAHTICDKRSAE</sequence>
<dbReference type="RefSeq" id="WP_074864029.1">
    <property type="nucleotide sequence ID" value="NZ_FOAS01000001.1"/>
</dbReference>
<keyword evidence="11" id="KW-1185">Reference proteome</keyword>
<keyword evidence="5" id="KW-0805">Transcription regulation</keyword>
<dbReference type="InterPro" id="IPR018060">
    <property type="entry name" value="HTH_AraC"/>
</dbReference>
<keyword evidence="7" id="KW-0234">DNA repair</keyword>
<dbReference type="AlphaFoldDB" id="A0A1H7F2U7"/>
<dbReference type="GO" id="GO:0032259">
    <property type="term" value="P:methylation"/>
    <property type="evidence" value="ECO:0007669"/>
    <property type="project" value="UniProtKB-KW"/>
</dbReference>
<evidence type="ECO:0000259" key="9">
    <source>
        <dbReference type="PROSITE" id="PS01124"/>
    </source>
</evidence>
<dbReference type="Gene3D" id="3.30.160.70">
    <property type="entry name" value="Methylated DNA-protein cysteine methyltransferase domain"/>
    <property type="match status" value="1"/>
</dbReference>
<evidence type="ECO:0000256" key="3">
    <source>
        <dbReference type="ARBA" id="ARBA00022679"/>
    </source>
</evidence>
<evidence type="ECO:0000313" key="11">
    <source>
        <dbReference type="Proteomes" id="UP000185766"/>
    </source>
</evidence>
<evidence type="ECO:0000256" key="7">
    <source>
        <dbReference type="ARBA" id="ARBA00023204"/>
    </source>
</evidence>
<dbReference type="InterPro" id="IPR036631">
    <property type="entry name" value="MGMT_N_sf"/>
</dbReference>
<evidence type="ECO:0000256" key="6">
    <source>
        <dbReference type="ARBA" id="ARBA00023163"/>
    </source>
</evidence>
<dbReference type="InterPro" id="IPR001497">
    <property type="entry name" value="MethylDNA_cys_MeTrfase_AS"/>
</dbReference>
<protein>
    <submittedName>
        <fullName evidence="10">AraC family transcriptional regulator, regulatory protein of adaptative response / methylated-DNA-[protein]-cysteine methyltransferase</fullName>
    </submittedName>
</protein>
<evidence type="ECO:0000256" key="1">
    <source>
        <dbReference type="ARBA" id="ARBA00001286"/>
    </source>
</evidence>
<dbReference type="PANTHER" id="PTHR10815">
    <property type="entry name" value="METHYLATED-DNA--PROTEIN-CYSTEINE METHYLTRANSFERASE"/>
    <property type="match status" value="1"/>
</dbReference>
<dbReference type="InterPro" id="IPR014048">
    <property type="entry name" value="MethylDNA_cys_MeTrfase_DNA-bd"/>
</dbReference>
<dbReference type="PROSITE" id="PS01124">
    <property type="entry name" value="HTH_ARAC_FAMILY_2"/>
    <property type="match status" value="1"/>
</dbReference>
<evidence type="ECO:0000256" key="2">
    <source>
        <dbReference type="ARBA" id="ARBA00022603"/>
    </source>
</evidence>
<dbReference type="InterPro" id="IPR009057">
    <property type="entry name" value="Homeodomain-like_sf"/>
</dbReference>
<gene>
    <name evidence="10" type="ORF">SAMN05216214_10190</name>
</gene>